<gene>
    <name evidence="1" type="ORF">QAD02_007935</name>
</gene>
<keyword evidence="2" id="KW-1185">Reference proteome</keyword>
<name>A0ACC2N6D4_9HYME</name>
<organism evidence="1 2">
    <name type="scientific">Eretmocerus hayati</name>
    <dbReference type="NCBI Taxonomy" id="131215"/>
    <lineage>
        <taxon>Eukaryota</taxon>
        <taxon>Metazoa</taxon>
        <taxon>Ecdysozoa</taxon>
        <taxon>Arthropoda</taxon>
        <taxon>Hexapoda</taxon>
        <taxon>Insecta</taxon>
        <taxon>Pterygota</taxon>
        <taxon>Neoptera</taxon>
        <taxon>Endopterygota</taxon>
        <taxon>Hymenoptera</taxon>
        <taxon>Apocrita</taxon>
        <taxon>Proctotrupomorpha</taxon>
        <taxon>Chalcidoidea</taxon>
        <taxon>Aphelinidae</taxon>
        <taxon>Aphelininae</taxon>
        <taxon>Eretmocerus</taxon>
    </lineage>
</organism>
<accession>A0ACC2N6D4</accession>
<evidence type="ECO:0000313" key="2">
    <source>
        <dbReference type="Proteomes" id="UP001239111"/>
    </source>
</evidence>
<protein>
    <submittedName>
        <fullName evidence="1">Uncharacterized protein</fullName>
    </submittedName>
</protein>
<sequence length="169" mass="19358">MWLNLRFDAPNQQRLLDERRNRALSDAAYAAYLLHPEMRDDLGEEKLQPELVQRAITFINEHLNPEENRKLYAAIQTELGIYLGQLPSQCALISRRNLPAGAYWSMVQGLLPNIARLGKRLALIPAGTGQIESYFSHWAYVQNLFKSELGHERSCKAVDCQYTLSKKTI</sequence>
<evidence type="ECO:0000313" key="1">
    <source>
        <dbReference type="EMBL" id="KAJ8666273.1"/>
    </source>
</evidence>
<comment type="caution">
    <text evidence="1">The sequence shown here is derived from an EMBL/GenBank/DDBJ whole genome shotgun (WGS) entry which is preliminary data.</text>
</comment>
<reference evidence="1" key="1">
    <citation type="submission" date="2023-04" db="EMBL/GenBank/DDBJ databases">
        <title>A chromosome-level genome assembly of the parasitoid wasp Eretmocerus hayati.</title>
        <authorList>
            <person name="Zhong Y."/>
            <person name="Liu S."/>
            <person name="Liu Y."/>
        </authorList>
    </citation>
    <scope>NUCLEOTIDE SEQUENCE</scope>
    <source>
        <strain evidence="1">ZJU_SS_LIU_2023</strain>
    </source>
</reference>
<dbReference type="Proteomes" id="UP001239111">
    <property type="component" value="Chromosome 4"/>
</dbReference>
<proteinExistence type="predicted"/>
<dbReference type="EMBL" id="CM056744">
    <property type="protein sequence ID" value="KAJ8666273.1"/>
    <property type="molecule type" value="Genomic_DNA"/>
</dbReference>